<accession>A0AB40CML4</accession>
<gene>
    <name evidence="2" type="primary">LOC120278474</name>
</gene>
<sequence length="160" mass="18223">MNATAAVKEVFDKVKNDSNDVTYLMLATMSSELQKQFVDMEAYDIMVHLKEMMAQGTSVSAHVLKMKGYIDMLEKPDAPIQKKLMVDLFLRSLADSYDQFVMNYNIHGMDKTFAKLHRMLKNAEQSIKKSILVLTILKDKDKSGNRKGKAKFKPKEKVGP</sequence>
<protein>
    <submittedName>
        <fullName evidence="2">Uncharacterized protein LOC120278474</fullName>
    </submittedName>
</protein>
<name>A0AB40CML4_DIOCR</name>
<dbReference type="Pfam" id="PF14223">
    <property type="entry name" value="Retrotran_gag_2"/>
    <property type="match status" value="1"/>
</dbReference>
<evidence type="ECO:0000313" key="2">
    <source>
        <dbReference type="RefSeq" id="XP_039141199.1"/>
    </source>
</evidence>
<proteinExistence type="predicted"/>
<keyword evidence="1" id="KW-1185">Reference proteome</keyword>
<dbReference type="Proteomes" id="UP001515500">
    <property type="component" value="Chromosome 16"/>
</dbReference>
<dbReference type="GeneID" id="120278474"/>
<dbReference type="RefSeq" id="XP_039141199.1">
    <property type="nucleotide sequence ID" value="XM_039285265.1"/>
</dbReference>
<reference evidence="2" key="1">
    <citation type="submission" date="2025-08" db="UniProtKB">
        <authorList>
            <consortium name="RefSeq"/>
        </authorList>
    </citation>
    <scope>IDENTIFICATION</scope>
</reference>
<evidence type="ECO:0000313" key="1">
    <source>
        <dbReference type="Proteomes" id="UP001515500"/>
    </source>
</evidence>
<dbReference type="AlphaFoldDB" id="A0AB40CML4"/>
<organism evidence="1 2">
    <name type="scientific">Dioscorea cayennensis subsp. rotundata</name>
    <name type="common">White Guinea yam</name>
    <name type="synonym">Dioscorea rotundata</name>
    <dbReference type="NCBI Taxonomy" id="55577"/>
    <lineage>
        <taxon>Eukaryota</taxon>
        <taxon>Viridiplantae</taxon>
        <taxon>Streptophyta</taxon>
        <taxon>Embryophyta</taxon>
        <taxon>Tracheophyta</taxon>
        <taxon>Spermatophyta</taxon>
        <taxon>Magnoliopsida</taxon>
        <taxon>Liliopsida</taxon>
        <taxon>Dioscoreales</taxon>
        <taxon>Dioscoreaceae</taxon>
        <taxon>Dioscorea</taxon>
    </lineage>
</organism>